<dbReference type="EMBL" id="CP071090">
    <property type="protein sequence ID" value="QSQ24263.1"/>
    <property type="molecule type" value="Genomic_DNA"/>
</dbReference>
<name>A0ABX7P2L3_9BACT</name>
<evidence type="ECO:0000313" key="3">
    <source>
        <dbReference type="Proteomes" id="UP000662747"/>
    </source>
</evidence>
<dbReference type="InterPro" id="IPR007312">
    <property type="entry name" value="Phosphoesterase"/>
</dbReference>
<accession>A0ABX7P2L3</accession>
<gene>
    <name evidence="2" type="ORF">JY651_04665</name>
</gene>
<protein>
    <recommendedName>
        <fullName evidence="4">Phospholipase C</fullName>
    </recommendedName>
</protein>
<dbReference type="Gene3D" id="2.80.10.50">
    <property type="match status" value="1"/>
</dbReference>
<dbReference type="PANTHER" id="PTHR31956">
    <property type="entry name" value="NON-SPECIFIC PHOSPHOLIPASE C4-RELATED"/>
    <property type="match status" value="1"/>
</dbReference>
<keyword evidence="3" id="KW-1185">Reference proteome</keyword>
<evidence type="ECO:0000313" key="2">
    <source>
        <dbReference type="EMBL" id="QSQ24263.1"/>
    </source>
</evidence>
<dbReference type="Pfam" id="PF04185">
    <property type="entry name" value="Phosphoesterase"/>
    <property type="match status" value="1"/>
</dbReference>
<dbReference type="RefSeq" id="WP_206725829.1">
    <property type="nucleotide sequence ID" value="NZ_CP071090.1"/>
</dbReference>
<keyword evidence="1" id="KW-0378">Hydrolase</keyword>
<sequence length="630" mass="70837">MRDHIQHIVHVMFENRGFDSVLGYLYRRDALPLHHLPGLRPGEPAFHGLDFVDREALANTLRDEAGRPVRTTIPSPGVRAMNNPGANTHEDYEHVNVQLYGRKENPTPGAVPSMKGFLQDFSTRFNLKWDARTLERMDQVLRAFTPADLPVLNKLARRYAVCDAWFSSVPTQTNANRAFSLAGTSLGLVDNGFLAREPKKIHAPLADDVFDTDTLWNVMVRAGRRDWAIYCHDNFPPLLSSVPYTRRIFPRLEKIERIDSHFQPMARFFDHARSGRLPAFTYLEPSWAGEVMGHIINGNDYHPPVNVTRSELFLRQVVDALSTNRAAWEKTLLVITFDEHGGTYDHVPPPWGAMPPWGRGPAPHALQHGFGFDRYGVRVPAILVSPWVEEGTVFRAPGGVPFDHTSVTATVLEWMGIPREQWTLGQRVLQAPTFDFVVTRTRPRQDAPFAPAPHVPPGTALHHGQPFRLRHSSGAYVTAAQTSYGYAYPSLGAGAPVTLELRMGFGEVRDGAIVQLLSTEASLERNNCLGAWRDRKDCYYYQTDDSQDFAQQKWEVRREGPGNGPLRYGDTVTFSNCFPDFAGQRLARHDGWLTTRKYAADTWVIESPVSPFSADAAGEWGGDEPRRPPE</sequence>
<dbReference type="PANTHER" id="PTHR31956:SF1">
    <property type="entry name" value="NON-SPECIFIC PHOSPHOLIPASE C1"/>
    <property type="match status" value="1"/>
</dbReference>
<dbReference type="Proteomes" id="UP000662747">
    <property type="component" value="Chromosome"/>
</dbReference>
<evidence type="ECO:0000256" key="1">
    <source>
        <dbReference type="ARBA" id="ARBA00022801"/>
    </source>
</evidence>
<dbReference type="InterPro" id="IPR017850">
    <property type="entry name" value="Alkaline_phosphatase_core_sf"/>
</dbReference>
<organism evidence="2 3">
    <name type="scientific">Pyxidicoccus parkwayensis</name>
    <dbReference type="NCBI Taxonomy" id="2813578"/>
    <lineage>
        <taxon>Bacteria</taxon>
        <taxon>Pseudomonadati</taxon>
        <taxon>Myxococcota</taxon>
        <taxon>Myxococcia</taxon>
        <taxon>Myxococcales</taxon>
        <taxon>Cystobacterineae</taxon>
        <taxon>Myxococcaceae</taxon>
        <taxon>Pyxidicoccus</taxon>
    </lineage>
</organism>
<evidence type="ECO:0008006" key="4">
    <source>
        <dbReference type="Google" id="ProtNLM"/>
    </source>
</evidence>
<dbReference type="SUPFAM" id="SSF53649">
    <property type="entry name" value="Alkaline phosphatase-like"/>
    <property type="match status" value="1"/>
</dbReference>
<proteinExistence type="predicted"/>
<dbReference type="Gene3D" id="3.40.720.10">
    <property type="entry name" value="Alkaline Phosphatase, subunit A"/>
    <property type="match status" value="2"/>
</dbReference>
<reference evidence="2 3" key="1">
    <citation type="submission" date="2021-02" db="EMBL/GenBank/DDBJ databases">
        <title>De Novo genome assembly of isolated myxobacteria.</title>
        <authorList>
            <person name="Stevens D.C."/>
        </authorList>
    </citation>
    <scope>NUCLEOTIDE SEQUENCE [LARGE SCALE GENOMIC DNA]</scope>
    <source>
        <strain evidence="3">SCPEA02</strain>
    </source>
</reference>